<dbReference type="NCBIfam" id="TIGR01643">
    <property type="entry name" value="YD_repeat_2x"/>
    <property type="match status" value="8"/>
</dbReference>
<evidence type="ECO:0000259" key="3">
    <source>
        <dbReference type="Pfam" id="PF03527"/>
    </source>
</evidence>
<keyword evidence="6" id="KW-1185">Reference proteome</keyword>
<feature type="domain" description="Teneurin-like YD-shell" evidence="4">
    <location>
        <begin position="993"/>
        <end position="1179"/>
    </location>
</feature>
<keyword evidence="1" id="KW-0677">Repeat</keyword>
<dbReference type="Gene3D" id="2.180.10.10">
    <property type="entry name" value="RHS repeat-associated core"/>
    <property type="match status" value="3"/>
</dbReference>
<dbReference type="PRINTS" id="PR00394">
    <property type="entry name" value="RHSPROTEIN"/>
</dbReference>
<feature type="domain" description="Teneurin-like YD-shell" evidence="4">
    <location>
        <begin position="744"/>
        <end position="866"/>
    </location>
</feature>
<sequence>MPNGFATIAQTDMSVASVGGAVNWARYWDGREWKFNPHWESLSVSWSNLTAGRMSGGDDLLIGRAGCDRLTDPDCKEPPNDNSCWVWVDEDWQPSGERVLLGGGGTSASYEFVAEPVPPIRGTPFNKIIGGDASASEYGSGTWVNADWLALCPGGGGGSASAAYSQGQELEGIRRINELYLGEGGRYAFSNRSVLERRAVREMPTTAVAQLTTGQVSAVPLDNPKGYRWIDRSGAWIDYNTQGQVVAYGERNNIPVWLVRNEAGVVRGVVDANGRVIYSLHYSGELITEVRDYPVSGLEGDLPARSVRYQYNAGNRLSEVTDVRGHVTRYGYDRSGRINRVTDAEERIETLAYKDGLVSQHTAADGGVTDYAFSYDEVNKQFNSKITGPQTAAGRRVEEQTHNRIGKLVRQVVNGRTDLEMKYDSGARIEASTNARGFTSYVQRNEFEQVTRVTDTAGASYRTSFSAIHLQPTERVDQEGFRTTYTYDDVGNLLGIVKAAGTAQQRQINIQRNVLGQIVRVEFVGRTEANGTITPNAVWIGEYDPLGQLSRITDPEGHVHQLRINRAGHLLRYTNPLGHAIRYEVDAVGRKTLETNAMGHSRSLGYDRVGNLLSVTGPGTYTWHVAYDAMNRVIQSTNPVGGVSSSEFNAQGLVVRKTDADGRSSQIEYDNFLRVVSYLDGLNNRYGVDYQIADGTTTGVLGSLFSPTEINYPSFTQLTRFDAMERPTSQSFKYLNAQGEQSVNAGVTYDKRGLVLTETDPNGSIRRYAWDAHGQPTEATDALGGKTTMGYDVRGNLIEVKDAKGNTHSFEYDRNDRLVKETRPLGQIILFEYDDSGRLNKRTNPNGHEHLYVWDAAGRVIQIEHKDSANNLLRTMVNTWDQHNNILGWTDTDHTRSDETTSAVLSYDNANRKTGETVTYPGGHSLGYGVTHSAAGKQTSLTWPDGTKIDYGYSAHGELQSVAIPGEGTISVNEYSWLQPKTVTLPGGGTQNKGYDGLLNLVSQTVRTAGQQSTLSLTNQYGRVQELQERSRTDTAGNVSSSVNEEFEYDAEIRLIKANKETGGLLGSSSEAFTLDAVANRTAHSPTTGAWQYDANNRLTKIGSGSCGSSGTVCYGYDDAGNLISKTEQNKSTQFRYDSQNRLIEVSAGTAGSEAVIAQYGYDPMNRRLWKLQIRDKAGQSLAQAKRTFYLYSDAGLVAESTELVTLNPNGSLSSQATPQITAQYGPKPGNAFTTGVLFIKTKSYNGIDSNGGDIIAYYHHDHLGAPIQATDKNGRVVWAARYEPFGKASIVTPQAMAENPTITSNLRLPGQYEDEETDLHYNWNRYYDPAIGRYVTEDPIGLSGGVNFYAYAEGSPLRLLDPEGLSVIQSPSIGGPGNSRGPDICTGTNCSKPAFDPSPNGPVPAPGPLPDPMKDPRWQKGECPEWMEKAYGGCGCPDIQPSLGACMGCCASVQGRSRSPGGVGGGSICSETCYRKYNISLEPTNDPVCTASL</sequence>
<dbReference type="InterPro" id="IPR031325">
    <property type="entry name" value="RHS_repeat"/>
</dbReference>
<dbReference type="Proteomes" id="UP001265700">
    <property type="component" value="Unassembled WGS sequence"/>
</dbReference>
<dbReference type="InterPro" id="IPR056823">
    <property type="entry name" value="TEN-like_YD-shell"/>
</dbReference>
<accession>A0ABU1WTX1</accession>
<evidence type="ECO:0000259" key="4">
    <source>
        <dbReference type="Pfam" id="PF25023"/>
    </source>
</evidence>
<protein>
    <submittedName>
        <fullName evidence="5">RHS repeat-associated protein</fullName>
    </submittedName>
</protein>
<dbReference type="EMBL" id="JAVDWU010000013">
    <property type="protein sequence ID" value="MDR7152748.1"/>
    <property type="molecule type" value="Genomic_DNA"/>
</dbReference>
<organism evidence="5 6">
    <name type="scientific">Hydrogenophaga palleronii</name>
    <dbReference type="NCBI Taxonomy" id="65655"/>
    <lineage>
        <taxon>Bacteria</taxon>
        <taxon>Pseudomonadati</taxon>
        <taxon>Pseudomonadota</taxon>
        <taxon>Betaproteobacteria</taxon>
        <taxon>Burkholderiales</taxon>
        <taxon>Comamonadaceae</taxon>
        <taxon>Hydrogenophaga</taxon>
    </lineage>
</organism>
<dbReference type="InterPro" id="IPR022385">
    <property type="entry name" value="Rhs_assc_core"/>
</dbReference>
<dbReference type="InterPro" id="IPR001826">
    <property type="entry name" value="RHS"/>
</dbReference>
<dbReference type="NCBIfam" id="TIGR03696">
    <property type="entry name" value="Rhs_assc_core"/>
    <property type="match status" value="1"/>
</dbReference>
<dbReference type="Pfam" id="PF05593">
    <property type="entry name" value="RHS_repeat"/>
    <property type="match status" value="2"/>
</dbReference>
<comment type="caution">
    <text evidence="5">The sequence shown here is derived from an EMBL/GenBank/DDBJ whole genome shotgun (WGS) entry which is preliminary data.</text>
</comment>
<dbReference type="InterPro" id="IPR050708">
    <property type="entry name" value="T6SS_VgrG/RHS"/>
</dbReference>
<gene>
    <name evidence="5" type="ORF">J2W49_004726</name>
</gene>
<dbReference type="PANTHER" id="PTHR32305:SF15">
    <property type="entry name" value="PROTEIN RHSA-RELATED"/>
    <property type="match status" value="1"/>
</dbReference>
<name>A0ABU1WTX1_9BURK</name>
<dbReference type="Pfam" id="PF03527">
    <property type="entry name" value="RHS"/>
    <property type="match status" value="1"/>
</dbReference>
<feature type="compositionally biased region" description="Pro residues" evidence="2">
    <location>
        <begin position="1400"/>
        <end position="1412"/>
    </location>
</feature>
<dbReference type="InterPro" id="IPR006530">
    <property type="entry name" value="YD"/>
</dbReference>
<dbReference type="RefSeq" id="WP_310321837.1">
    <property type="nucleotide sequence ID" value="NZ_JAVDWU010000013.1"/>
</dbReference>
<evidence type="ECO:0000256" key="2">
    <source>
        <dbReference type="SAM" id="MobiDB-lite"/>
    </source>
</evidence>
<proteinExistence type="predicted"/>
<dbReference type="PANTHER" id="PTHR32305">
    <property type="match status" value="1"/>
</dbReference>
<feature type="domain" description="RHS protein conserved region" evidence="3">
    <location>
        <begin position="1256"/>
        <end position="1288"/>
    </location>
</feature>
<evidence type="ECO:0000313" key="5">
    <source>
        <dbReference type="EMBL" id="MDR7152748.1"/>
    </source>
</evidence>
<reference evidence="5 6" key="1">
    <citation type="submission" date="2023-07" db="EMBL/GenBank/DDBJ databases">
        <title>Sorghum-associated microbial communities from plants grown in Nebraska, USA.</title>
        <authorList>
            <person name="Schachtman D."/>
        </authorList>
    </citation>
    <scope>NUCLEOTIDE SEQUENCE [LARGE SCALE GENOMIC DNA]</scope>
    <source>
        <strain evidence="5 6">4249</strain>
    </source>
</reference>
<dbReference type="Pfam" id="PF25023">
    <property type="entry name" value="TEN_YD-shell"/>
    <property type="match status" value="2"/>
</dbReference>
<evidence type="ECO:0000256" key="1">
    <source>
        <dbReference type="ARBA" id="ARBA00022737"/>
    </source>
</evidence>
<feature type="region of interest" description="Disordered" evidence="2">
    <location>
        <begin position="1396"/>
        <end position="1416"/>
    </location>
</feature>
<evidence type="ECO:0000313" key="6">
    <source>
        <dbReference type="Proteomes" id="UP001265700"/>
    </source>
</evidence>